<organism evidence="6 7">
    <name type="scientific">Candidatus Avimonoglobus intestinipullorum</name>
    <dbReference type="NCBI Taxonomy" id="2840699"/>
    <lineage>
        <taxon>Bacteria</taxon>
        <taxon>Bacillati</taxon>
        <taxon>Bacillota</taxon>
        <taxon>Clostridia</taxon>
        <taxon>Eubacteriales</taxon>
        <taxon>Candidatus Avimonoglobus</taxon>
    </lineage>
</organism>
<dbReference type="AlphaFoldDB" id="A0A9D1LV24"/>
<name>A0A9D1LV24_9FIRM</name>
<dbReference type="InterPro" id="IPR003759">
    <property type="entry name" value="Cbl-bd_cap"/>
</dbReference>
<dbReference type="PANTHER" id="PTHR45833">
    <property type="entry name" value="METHIONINE SYNTHASE"/>
    <property type="match status" value="1"/>
</dbReference>
<dbReference type="Gene3D" id="3.40.50.280">
    <property type="entry name" value="Cobalamin-binding domain"/>
    <property type="match status" value="1"/>
</dbReference>
<dbReference type="SUPFAM" id="SSF52242">
    <property type="entry name" value="Cobalamin (vitamin B12)-binding domain"/>
    <property type="match status" value="1"/>
</dbReference>
<dbReference type="Gene3D" id="1.10.1240.10">
    <property type="entry name" value="Methionine synthase domain"/>
    <property type="match status" value="1"/>
</dbReference>
<keyword evidence="2" id="KW-0479">Metal-binding</keyword>
<dbReference type="InterPro" id="IPR006158">
    <property type="entry name" value="Cobalamin-bd"/>
</dbReference>
<dbReference type="InterPro" id="IPR036724">
    <property type="entry name" value="Cobalamin-bd_sf"/>
</dbReference>
<dbReference type="Pfam" id="PF02607">
    <property type="entry name" value="B12-binding_2"/>
    <property type="match status" value="1"/>
</dbReference>
<dbReference type="CDD" id="cd02070">
    <property type="entry name" value="corrinoid_protein_B12-BD"/>
    <property type="match status" value="1"/>
</dbReference>
<dbReference type="GO" id="GO:0046872">
    <property type="term" value="F:metal ion binding"/>
    <property type="evidence" value="ECO:0007669"/>
    <property type="project" value="UniProtKB-KW"/>
</dbReference>
<dbReference type="GO" id="GO:0046653">
    <property type="term" value="P:tetrahydrofolate metabolic process"/>
    <property type="evidence" value="ECO:0007669"/>
    <property type="project" value="TreeGrafter"/>
</dbReference>
<keyword evidence="3" id="KW-0170">Cobalt</keyword>
<dbReference type="FunFam" id="3.40.50.280:FF:000003">
    <property type="entry name" value="Dimethylamine methyltransferase corrinoid protein"/>
    <property type="match status" value="1"/>
</dbReference>
<reference evidence="6" key="1">
    <citation type="submission" date="2020-10" db="EMBL/GenBank/DDBJ databases">
        <authorList>
            <person name="Gilroy R."/>
        </authorList>
    </citation>
    <scope>NUCLEOTIDE SEQUENCE</scope>
    <source>
        <strain evidence="6">ChiSjej4B22-9803</strain>
    </source>
</reference>
<feature type="domain" description="B12-binding N-terminal" evidence="5">
    <location>
        <begin position="1"/>
        <end position="91"/>
    </location>
</feature>
<evidence type="ECO:0000259" key="5">
    <source>
        <dbReference type="PROSITE" id="PS51337"/>
    </source>
</evidence>
<evidence type="ECO:0000256" key="3">
    <source>
        <dbReference type="ARBA" id="ARBA00023285"/>
    </source>
</evidence>
<feature type="domain" description="B12-binding" evidence="4">
    <location>
        <begin position="91"/>
        <end position="214"/>
    </location>
</feature>
<reference evidence="6" key="2">
    <citation type="journal article" date="2021" name="PeerJ">
        <title>Extensive microbial diversity within the chicken gut microbiome revealed by metagenomics and culture.</title>
        <authorList>
            <person name="Gilroy R."/>
            <person name="Ravi A."/>
            <person name="Getino M."/>
            <person name="Pursley I."/>
            <person name="Horton D.L."/>
            <person name="Alikhan N.F."/>
            <person name="Baker D."/>
            <person name="Gharbi K."/>
            <person name="Hall N."/>
            <person name="Watson M."/>
            <person name="Adriaenssens E.M."/>
            <person name="Foster-Nyarko E."/>
            <person name="Jarju S."/>
            <person name="Secka A."/>
            <person name="Antonio M."/>
            <person name="Oren A."/>
            <person name="Chaudhuri R.R."/>
            <person name="La Ragione R."/>
            <person name="Hildebrand F."/>
            <person name="Pallen M.J."/>
        </authorList>
    </citation>
    <scope>NUCLEOTIDE SEQUENCE</scope>
    <source>
        <strain evidence="6">ChiSjej4B22-9803</strain>
    </source>
</reference>
<dbReference type="PROSITE" id="PS51332">
    <property type="entry name" value="B12_BINDING"/>
    <property type="match status" value="1"/>
</dbReference>
<evidence type="ECO:0000259" key="4">
    <source>
        <dbReference type="PROSITE" id="PS51332"/>
    </source>
</evidence>
<evidence type="ECO:0000256" key="2">
    <source>
        <dbReference type="ARBA" id="ARBA00022723"/>
    </source>
</evidence>
<evidence type="ECO:0000256" key="1">
    <source>
        <dbReference type="ARBA" id="ARBA00010854"/>
    </source>
</evidence>
<dbReference type="Pfam" id="PF02310">
    <property type="entry name" value="B12-binding"/>
    <property type="match status" value="1"/>
</dbReference>
<dbReference type="PANTHER" id="PTHR45833:SF1">
    <property type="entry name" value="METHIONINE SYNTHASE"/>
    <property type="match status" value="1"/>
</dbReference>
<dbReference type="SMART" id="SM01018">
    <property type="entry name" value="B12-binding_2"/>
    <property type="match status" value="1"/>
</dbReference>
<gene>
    <name evidence="6" type="ORF">IAB04_04590</name>
</gene>
<evidence type="ECO:0000313" key="6">
    <source>
        <dbReference type="EMBL" id="HIU48618.1"/>
    </source>
</evidence>
<dbReference type="PROSITE" id="PS51337">
    <property type="entry name" value="B12_BINDING_NTER"/>
    <property type="match status" value="1"/>
</dbReference>
<dbReference type="InterPro" id="IPR050554">
    <property type="entry name" value="Met_Synthase/Corrinoid"/>
</dbReference>
<dbReference type="SUPFAM" id="SSF47644">
    <property type="entry name" value="Methionine synthase domain"/>
    <property type="match status" value="1"/>
</dbReference>
<protein>
    <submittedName>
        <fullName evidence="6">Corrinoid protein</fullName>
    </submittedName>
</protein>
<dbReference type="GO" id="GO:0008705">
    <property type="term" value="F:methionine synthase activity"/>
    <property type="evidence" value="ECO:0007669"/>
    <property type="project" value="TreeGrafter"/>
</dbReference>
<accession>A0A9D1LV24</accession>
<proteinExistence type="inferred from homology"/>
<dbReference type="EMBL" id="DVND01000121">
    <property type="protein sequence ID" value="HIU48618.1"/>
    <property type="molecule type" value="Genomic_DNA"/>
</dbReference>
<dbReference type="GO" id="GO:0031419">
    <property type="term" value="F:cobalamin binding"/>
    <property type="evidence" value="ECO:0007669"/>
    <property type="project" value="InterPro"/>
</dbReference>
<dbReference type="GO" id="GO:0050667">
    <property type="term" value="P:homocysteine metabolic process"/>
    <property type="evidence" value="ECO:0007669"/>
    <property type="project" value="TreeGrafter"/>
</dbReference>
<comment type="similarity">
    <text evidence="1">Belongs to the methylamine corrinoid protein family.</text>
</comment>
<comment type="caution">
    <text evidence="6">The sequence shown here is derived from an EMBL/GenBank/DDBJ whole genome shotgun (WGS) entry which is preliminary data.</text>
</comment>
<sequence length="214" mass="22656">MEHRELLEEICTFLQKGRAKNVAELVQQAVDEGISAEVILNDALLKGMGIIGEKFKNNEVYVPEVLIAARAMNQGTAILKPLLASDGVQAVGKVVLGTVRGDLHDIGKNLVRMMMEGKGLEVIDLGVDVPPEKFVETAKEEHAQIIGLSALLTTTMVEMKNVVDAAVAAGIRDNVTIMVGGAPVTDAFCKSIGADAYTSDATSAAEYACKVCTA</sequence>
<dbReference type="InterPro" id="IPR036594">
    <property type="entry name" value="Meth_synthase_dom"/>
</dbReference>
<dbReference type="Proteomes" id="UP000824111">
    <property type="component" value="Unassembled WGS sequence"/>
</dbReference>
<dbReference type="GO" id="GO:0005829">
    <property type="term" value="C:cytosol"/>
    <property type="evidence" value="ECO:0007669"/>
    <property type="project" value="TreeGrafter"/>
</dbReference>
<evidence type="ECO:0000313" key="7">
    <source>
        <dbReference type="Proteomes" id="UP000824111"/>
    </source>
</evidence>